<protein>
    <submittedName>
        <fullName evidence="1">Uncharacterized protein</fullName>
    </submittedName>
</protein>
<name>A0ABQ4I441_9ACTN</name>
<sequence>MRGDSGPKGSRQVTVDYLFTFAQVALYQAMKTLRNEGVDVEVIAIPPA</sequence>
<evidence type="ECO:0000313" key="1">
    <source>
        <dbReference type="EMBL" id="GIJ12561.1"/>
    </source>
</evidence>
<accession>A0ABQ4I441</accession>
<proteinExistence type="predicted"/>
<dbReference type="Proteomes" id="UP000647017">
    <property type="component" value="Unassembled WGS sequence"/>
</dbReference>
<keyword evidence="2" id="KW-1185">Reference proteome</keyword>
<comment type="caution">
    <text evidence="1">The sequence shown here is derived from an EMBL/GenBank/DDBJ whole genome shotgun (WGS) entry which is preliminary data.</text>
</comment>
<organism evidence="1 2">
    <name type="scientific">Micromonospora andamanensis</name>
    <dbReference type="NCBI Taxonomy" id="1287068"/>
    <lineage>
        <taxon>Bacteria</taxon>
        <taxon>Bacillati</taxon>
        <taxon>Actinomycetota</taxon>
        <taxon>Actinomycetes</taxon>
        <taxon>Micromonosporales</taxon>
        <taxon>Micromonosporaceae</taxon>
        <taxon>Micromonospora</taxon>
    </lineage>
</organism>
<gene>
    <name evidence="1" type="ORF">Van01_57750</name>
</gene>
<dbReference type="RefSeq" id="WP_204014237.1">
    <property type="nucleotide sequence ID" value="NZ_BOOZ01000056.1"/>
</dbReference>
<reference evidence="1 2" key="1">
    <citation type="submission" date="2021-01" db="EMBL/GenBank/DDBJ databases">
        <title>Whole genome shotgun sequence of Verrucosispora andamanensis NBRC 109075.</title>
        <authorList>
            <person name="Komaki H."/>
            <person name="Tamura T."/>
        </authorList>
    </citation>
    <scope>NUCLEOTIDE SEQUENCE [LARGE SCALE GENOMIC DNA]</scope>
    <source>
        <strain evidence="1 2">NBRC 109075</strain>
    </source>
</reference>
<dbReference type="EMBL" id="BOOZ01000056">
    <property type="protein sequence ID" value="GIJ12561.1"/>
    <property type="molecule type" value="Genomic_DNA"/>
</dbReference>
<evidence type="ECO:0000313" key="2">
    <source>
        <dbReference type="Proteomes" id="UP000647017"/>
    </source>
</evidence>